<dbReference type="EMBL" id="LC620533">
    <property type="protein sequence ID" value="BCT73630.1"/>
    <property type="molecule type" value="Genomic_DNA"/>
</dbReference>
<proteinExistence type="predicted"/>
<protein>
    <submittedName>
        <fullName evidence="1">Uncharacterized protein</fullName>
    </submittedName>
</protein>
<evidence type="ECO:0000313" key="2">
    <source>
        <dbReference type="EMBL" id="BCT74030.1"/>
    </source>
</evidence>
<name>A0A811AQV9_ECOLX</name>
<reference evidence="2" key="2">
    <citation type="submission" date="2021-03" db="EMBL/GenBank/DDBJ databases">
        <title>Whole genome sequence of tetracycline resistant Escherichia coli.</title>
        <authorList>
            <person name="Usui M."/>
            <person name="Fukuda A."/>
        </authorList>
    </citation>
    <scope>NUCLEOTIDE SEQUENCE</scope>
    <source>
        <strain evidence="2">P63</strain>
        <plasmid evidence="2">pP63</plasmid>
    </source>
</reference>
<reference evidence="1" key="1">
    <citation type="submission" date="2021-03" db="EMBL/GenBank/DDBJ databases">
        <title>Whole genome sequence of tetracycline plasmid in Escherichia coli.</title>
        <authorList>
            <person name="Usui M."/>
            <person name="Fukuda A."/>
        </authorList>
    </citation>
    <scope>NUCLEOTIDE SEQUENCE</scope>
    <source>
        <strain evidence="1">I66</strain>
        <plasmid evidence="1">pI66</plasmid>
    </source>
</reference>
<dbReference type="EMBL" id="LC620535">
    <property type="protein sequence ID" value="BCT74030.1"/>
    <property type="molecule type" value="Genomic_DNA"/>
</dbReference>
<geneLocation type="plasmid" evidence="2">
    <name>pP63</name>
</geneLocation>
<evidence type="ECO:0000313" key="1">
    <source>
        <dbReference type="EMBL" id="BCT73630.1"/>
    </source>
</evidence>
<sequence length="79" mass="8747">MSRYFTGVALEVWPGSEFQSETLQTRISLRSLINSIYGIKRTLAKIFCLSVVIEAINLLMPVGTQLVMDHAIPAGTEGY</sequence>
<keyword evidence="1" id="KW-0614">Plasmid</keyword>
<geneLocation type="plasmid" evidence="1">
    <name>pI66</name>
</geneLocation>
<dbReference type="AlphaFoldDB" id="A0A811AQV9"/>
<accession>A0A811AQV9</accession>
<organism evidence="1">
    <name type="scientific">Escherichia coli</name>
    <dbReference type="NCBI Taxonomy" id="562"/>
    <lineage>
        <taxon>Bacteria</taxon>
        <taxon>Pseudomonadati</taxon>
        <taxon>Pseudomonadota</taxon>
        <taxon>Gammaproteobacteria</taxon>
        <taxon>Enterobacterales</taxon>
        <taxon>Enterobacteriaceae</taxon>
        <taxon>Escherichia</taxon>
    </lineage>
</organism>